<evidence type="ECO:0000313" key="3">
    <source>
        <dbReference type="Proteomes" id="UP000050969"/>
    </source>
</evidence>
<dbReference type="PROSITE" id="PS51186">
    <property type="entry name" value="GNAT"/>
    <property type="match status" value="1"/>
</dbReference>
<dbReference type="InterPro" id="IPR025559">
    <property type="entry name" value="Eis_dom"/>
</dbReference>
<dbReference type="STRING" id="1293598.IV56_GL000614"/>
<dbReference type="SUPFAM" id="SSF55729">
    <property type="entry name" value="Acyl-CoA N-acyltransferases (Nat)"/>
    <property type="match status" value="1"/>
</dbReference>
<dbReference type="Pfam" id="PF17668">
    <property type="entry name" value="Acetyltransf_17"/>
    <property type="match status" value="1"/>
</dbReference>
<dbReference type="RefSeq" id="WP_056992810.1">
    <property type="nucleotide sequence ID" value="NZ_JQCE01000027.1"/>
</dbReference>
<sequence>MTTRQLTAQDEAELYALARYAFNLPSTPNRDQAFQSLYDHSAAFGTGEPLDSGFLSTKFDVNFHGTTYAMRGIGYVASYPEASGKGSIGQLMTAAFDEMQQHKVTVSYLAPFSSTFYRRFGYEDAFTMTTHTIAARDFPRIAKSPATVVRTPFADAIPAMSAIYANQSATKKGGVIREDWWWDNIRVHRPQYEVALAYLNDAVSGYIIYSRNYPTLTVHESFANDVASLRALWRFIGAHQTAFEDFSIQTADPELQYDFVPEARHLKTTIAPYMMARIVDVADFLNRYPYQIDALAPVILEITDDNIVANNGKWQLAIADGQGQMARVSDETPSDIQLRQEQLVQASFGVRSLQQLAALERVSGEASAIAQLSAAFKHERSQLYDYF</sequence>
<accession>A0A0R2MTG4</accession>
<dbReference type="Pfam" id="PF13527">
    <property type="entry name" value="Acetyltransf_9"/>
    <property type="match status" value="1"/>
</dbReference>
<proteinExistence type="predicted"/>
<dbReference type="Gene3D" id="3.30.1050.10">
    <property type="entry name" value="SCP2 sterol-binding domain"/>
    <property type="match status" value="1"/>
</dbReference>
<dbReference type="InterPro" id="IPR016181">
    <property type="entry name" value="Acyl_CoA_acyltransferase"/>
</dbReference>
<organism evidence="2 3">
    <name type="scientific">Lacticaseibacillus saniviri JCM 17471 = DSM 24301</name>
    <dbReference type="NCBI Taxonomy" id="1293598"/>
    <lineage>
        <taxon>Bacteria</taxon>
        <taxon>Bacillati</taxon>
        <taxon>Bacillota</taxon>
        <taxon>Bacilli</taxon>
        <taxon>Lactobacillales</taxon>
        <taxon>Lactobacillaceae</taxon>
        <taxon>Lacticaseibacillus</taxon>
    </lineage>
</organism>
<dbReference type="InterPro" id="IPR036527">
    <property type="entry name" value="SCP2_sterol-bd_dom_sf"/>
</dbReference>
<dbReference type="InterPro" id="IPR041380">
    <property type="entry name" value="Acetyltransf_17"/>
</dbReference>
<gene>
    <name evidence="2" type="ORF">IV56_GL000614</name>
</gene>
<dbReference type="Gene3D" id="3.40.630.30">
    <property type="match status" value="2"/>
</dbReference>
<dbReference type="EMBL" id="JQCE01000027">
    <property type="protein sequence ID" value="KRO16927.1"/>
    <property type="molecule type" value="Genomic_DNA"/>
</dbReference>
<dbReference type="PANTHER" id="PTHR37817:SF1">
    <property type="entry name" value="N-ACETYLTRANSFERASE EIS"/>
    <property type="match status" value="1"/>
</dbReference>
<dbReference type="PATRIC" id="fig|1293598.4.peg.656"/>
<reference evidence="2 3" key="1">
    <citation type="journal article" date="2015" name="Genome Announc.">
        <title>Expanding the biotechnology potential of lactobacilli through comparative genomics of 213 strains and associated genera.</title>
        <authorList>
            <person name="Sun Z."/>
            <person name="Harris H.M."/>
            <person name="McCann A."/>
            <person name="Guo C."/>
            <person name="Argimon S."/>
            <person name="Zhang W."/>
            <person name="Yang X."/>
            <person name="Jeffery I.B."/>
            <person name="Cooney J.C."/>
            <person name="Kagawa T.F."/>
            <person name="Liu W."/>
            <person name="Song Y."/>
            <person name="Salvetti E."/>
            <person name="Wrobel A."/>
            <person name="Rasinkangas P."/>
            <person name="Parkhill J."/>
            <person name="Rea M.C."/>
            <person name="O'Sullivan O."/>
            <person name="Ritari J."/>
            <person name="Douillard F.P."/>
            <person name="Paul Ross R."/>
            <person name="Yang R."/>
            <person name="Briner A.E."/>
            <person name="Felis G.E."/>
            <person name="de Vos W.M."/>
            <person name="Barrangou R."/>
            <person name="Klaenhammer T.R."/>
            <person name="Caufield P.W."/>
            <person name="Cui Y."/>
            <person name="Zhang H."/>
            <person name="O'Toole P.W."/>
        </authorList>
    </citation>
    <scope>NUCLEOTIDE SEQUENCE [LARGE SCALE GENOMIC DNA]</scope>
    <source>
        <strain evidence="2 3">DSM 24301</strain>
    </source>
</reference>
<dbReference type="InterPro" id="IPR000182">
    <property type="entry name" value="GNAT_dom"/>
</dbReference>
<evidence type="ECO:0000259" key="1">
    <source>
        <dbReference type="PROSITE" id="PS51186"/>
    </source>
</evidence>
<dbReference type="Pfam" id="PF13530">
    <property type="entry name" value="SCP2_2"/>
    <property type="match status" value="1"/>
</dbReference>
<dbReference type="AlphaFoldDB" id="A0A0R2MTG4"/>
<dbReference type="PANTHER" id="PTHR37817">
    <property type="entry name" value="N-ACETYLTRANSFERASE EIS"/>
    <property type="match status" value="1"/>
</dbReference>
<dbReference type="GO" id="GO:0030649">
    <property type="term" value="P:aminoglycoside antibiotic catabolic process"/>
    <property type="evidence" value="ECO:0007669"/>
    <property type="project" value="TreeGrafter"/>
</dbReference>
<feature type="domain" description="N-acetyltransferase" evidence="1">
    <location>
        <begin position="1"/>
        <end position="139"/>
    </location>
</feature>
<dbReference type="Proteomes" id="UP000050969">
    <property type="component" value="Unassembled WGS sequence"/>
</dbReference>
<comment type="caution">
    <text evidence="2">The sequence shown here is derived from an EMBL/GenBank/DDBJ whole genome shotgun (WGS) entry which is preliminary data.</text>
</comment>
<dbReference type="GO" id="GO:0034069">
    <property type="term" value="F:aminoglycoside N-acetyltransferase activity"/>
    <property type="evidence" value="ECO:0007669"/>
    <property type="project" value="TreeGrafter"/>
</dbReference>
<dbReference type="SUPFAM" id="SSF55718">
    <property type="entry name" value="SCP-like"/>
    <property type="match status" value="1"/>
</dbReference>
<protein>
    <submittedName>
        <fullName evidence="2">GNAT family acetyltraansferase</fullName>
    </submittedName>
</protein>
<dbReference type="InterPro" id="IPR051554">
    <property type="entry name" value="Acetyltransferase_Eis"/>
</dbReference>
<keyword evidence="3" id="KW-1185">Reference proteome</keyword>
<name>A0A0R2MTG4_9LACO</name>
<evidence type="ECO:0000313" key="2">
    <source>
        <dbReference type="EMBL" id="KRO16927.1"/>
    </source>
</evidence>